<dbReference type="InterPro" id="IPR045713">
    <property type="entry name" value="DUF6069"/>
</dbReference>
<name>A0AB39LXD7_9ACTN</name>
<evidence type="ECO:0000313" key="2">
    <source>
        <dbReference type="EMBL" id="XDP97365.1"/>
    </source>
</evidence>
<organism evidence="2">
    <name type="scientific">Streptomyces sp. R02</name>
    <dbReference type="NCBI Taxonomy" id="3238623"/>
    <lineage>
        <taxon>Bacteria</taxon>
        <taxon>Bacillati</taxon>
        <taxon>Actinomycetota</taxon>
        <taxon>Actinomycetes</taxon>
        <taxon>Kitasatosporales</taxon>
        <taxon>Streptomycetaceae</taxon>
        <taxon>Streptomyces</taxon>
    </lineage>
</organism>
<proteinExistence type="predicted"/>
<protein>
    <submittedName>
        <fullName evidence="2">DUF6069 family protein</fullName>
    </submittedName>
</protein>
<reference evidence="2" key="1">
    <citation type="submission" date="2024-07" db="EMBL/GenBank/DDBJ databases">
        <authorList>
            <person name="Yu S.T."/>
        </authorList>
    </citation>
    <scope>NUCLEOTIDE SEQUENCE</scope>
    <source>
        <strain evidence="2">R02</strain>
    </source>
</reference>
<gene>
    <name evidence="2" type="ORF">AB5J57_29310</name>
</gene>
<feature type="transmembrane region" description="Helical" evidence="1">
    <location>
        <begin position="46"/>
        <end position="65"/>
    </location>
</feature>
<sequence length="138" mass="13800">MSARARRSGTTAAAVVVALVIWAVAGPVLGHRLRMTDGGDTLTVGAAAVTVASLLASLAAWALLATLERFTPGRARAVWTGVAVAVLAVSFLPPAGDGMDAGTRVALTLMPLAVAAVLIPGPAGGSRAGRPAREGTHW</sequence>
<dbReference type="RefSeq" id="WP_369160308.1">
    <property type="nucleotide sequence ID" value="NZ_CP163429.1"/>
</dbReference>
<feature type="transmembrane region" description="Helical" evidence="1">
    <location>
        <begin position="101"/>
        <end position="123"/>
    </location>
</feature>
<keyword evidence="1" id="KW-0472">Membrane</keyword>
<evidence type="ECO:0000256" key="1">
    <source>
        <dbReference type="SAM" id="Phobius"/>
    </source>
</evidence>
<keyword evidence="1" id="KW-0812">Transmembrane</keyword>
<dbReference type="EMBL" id="CP163429">
    <property type="protein sequence ID" value="XDP97365.1"/>
    <property type="molecule type" value="Genomic_DNA"/>
</dbReference>
<dbReference type="AlphaFoldDB" id="A0AB39LXD7"/>
<feature type="transmembrane region" description="Helical" evidence="1">
    <location>
        <begin position="77"/>
        <end position="95"/>
    </location>
</feature>
<dbReference type="Pfam" id="PF19545">
    <property type="entry name" value="DUF6069"/>
    <property type="match status" value="1"/>
</dbReference>
<accession>A0AB39LXD7</accession>
<keyword evidence="1" id="KW-1133">Transmembrane helix</keyword>